<dbReference type="EMBL" id="UINC01124169">
    <property type="protein sequence ID" value="SVD01126.1"/>
    <property type="molecule type" value="Genomic_DNA"/>
</dbReference>
<sequence length="89" mass="10354">MPLFKTEKTEVTKNAGIWDIDLIEDNCKACGFCINICPTEVFAWRDEPNKMGWRPVYVKHEQNCFGCQLCYQICPDFCLEVVAKTEVER</sequence>
<evidence type="ECO:0000256" key="2">
    <source>
        <dbReference type="ARBA" id="ARBA00022723"/>
    </source>
</evidence>
<protein>
    <recommendedName>
        <fullName evidence="5">4Fe-4S ferredoxin-type domain-containing protein</fullName>
    </recommendedName>
</protein>
<evidence type="ECO:0000313" key="6">
    <source>
        <dbReference type="EMBL" id="SVD01126.1"/>
    </source>
</evidence>
<keyword evidence="3" id="KW-0408">Iron</keyword>
<dbReference type="InterPro" id="IPR017896">
    <property type="entry name" value="4Fe4S_Fe-S-bd"/>
</dbReference>
<dbReference type="GO" id="GO:0051539">
    <property type="term" value="F:4 iron, 4 sulfur cluster binding"/>
    <property type="evidence" value="ECO:0007669"/>
    <property type="project" value="UniProtKB-KW"/>
</dbReference>
<dbReference type="PANTHER" id="PTHR43687:SF1">
    <property type="entry name" value="FERREDOXIN III"/>
    <property type="match status" value="1"/>
</dbReference>
<evidence type="ECO:0000256" key="3">
    <source>
        <dbReference type="ARBA" id="ARBA00023004"/>
    </source>
</evidence>
<evidence type="ECO:0000256" key="1">
    <source>
        <dbReference type="ARBA" id="ARBA00022485"/>
    </source>
</evidence>
<dbReference type="SUPFAM" id="SSF54862">
    <property type="entry name" value="4Fe-4S ferredoxins"/>
    <property type="match status" value="1"/>
</dbReference>
<dbReference type="PROSITE" id="PS00198">
    <property type="entry name" value="4FE4S_FER_1"/>
    <property type="match status" value="2"/>
</dbReference>
<dbReference type="InterPro" id="IPR050572">
    <property type="entry name" value="Fe-S_Ferredoxin"/>
</dbReference>
<accession>A0A382RTZ2</accession>
<dbReference type="Gene3D" id="3.30.70.20">
    <property type="match status" value="1"/>
</dbReference>
<keyword evidence="1" id="KW-0004">4Fe-4S</keyword>
<gene>
    <name evidence="6" type="ORF">METZ01_LOCUS353980</name>
</gene>
<proteinExistence type="predicted"/>
<dbReference type="PROSITE" id="PS51379">
    <property type="entry name" value="4FE4S_FER_2"/>
    <property type="match status" value="2"/>
</dbReference>
<dbReference type="PANTHER" id="PTHR43687">
    <property type="entry name" value="ADENYLYLSULFATE REDUCTASE, BETA SUBUNIT"/>
    <property type="match status" value="1"/>
</dbReference>
<name>A0A382RTZ2_9ZZZZ</name>
<feature type="domain" description="4Fe-4S ferredoxin-type" evidence="5">
    <location>
        <begin position="54"/>
        <end position="84"/>
    </location>
</feature>
<reference evidence="6" key="1">
    <citation type="submission" date="2018-05" db="EMBL/GenBank/DDBJ databases">
        <authorList>
            <person name="Lanie J.A."/>
            <person name="Ng W.-L."/>
            <person name="Kazmierczak K.M."/>
            <person name="Andrzejewski T.M."/>
            <person name="Davidsen T.M."/>
            <person name="Wayne K.J."/>
            <person name="Tettelin H."/>
            <person name="Glass J.I."/>
            <person name="Rusch D."/>
            <person name="Podicherti R."/>
            <person name="Tsui H.-C.T."/>
            <person name="Winkler M.E."/>
        </authorList>
    </citation>
    <scope>NUCLEOTIDE SEQUENCE</scope>
</reference>
<evidence type="ECO:0000256" key="4">
    <source>
        <dbReference type="ARBA" id="ARBA00023014"/>
    </source>
</evidence>
<dbReference type="Pfam" id="PF12838">
    <property type="entry name" value="Fer4_7"/>
    <property type="match status" value="1"/>
</dbReference>
<dbReference type="GO" id="GO:0046872">
    <property type="term" value="F:metal ion binding"/>
    <property type="evidence" value="ECO:0007669"/>
    <property type="project" value="UniProtKB-KW"/>
</dbReference>
<keyword evidence="4" id="KW-0411">Iron-sulfur</keyword>
<evidence type="ECO:0000259" key="5">
    <source>
        <dbReference type="PROSITE" id="PS51379"/>
    </source>
</evidence>
<dbReference type="AlphaFoldDB" id="A0A382RTZ2"/>
<dbReference type="InterPro" id="IPR017900">
    <property type="entry name" value="4Fe4S_Fe_S_CS"/>
</dbReference>
<keyword evidence="2" id="KW-0479">Metal-binding</keyword>
<organism evidence="6">
    <name type="scientific">marine metagenome</name>
    <dbReference type="NCBI Taxonomy" id="408172"/>
    <lineage>
        <taxon>unclassified sequences</taxon>
        <taxon>metagenomes</taxon>
        <taxon>ecological metagenomes</taxon>
    </lineage>
</organism>
<feature type="domain" description="4Fe-4S ferredoxin-type" evidence="5">
    <location>
        <begin position="18"/>
        <end position="47"/>
    </location>
</feature>